<dbReference type="EMBL" id="UINC01016927">
    <property type="protein sequence ID" value="SVA70102.1"/>
    <property type="molecule type" value="Genomic_DNA"/>
</dbReference>
<reference evidence="2" key="1">
    <citation type="submission" date="2018-05" db="EMBL/GenBank/DDBJ databases">
        <authorList>
            <person name="Lanie J.A."/>
            <person name="Ng W.-L."/>
            <person name="Kazmierczak K.M."/>
            <person name="Andrzejewski T.M."/>
            <person name="Davidsen T.M."/>
            <person name="Wayne K.J."/>
            <person name="Tettelin H."/>
            <person name="Glass J.I."/>
            <person name="Rusch D."/>
            <person name="Podicherti R."/>
            <person name="Tsui H.-C.T."/>
            <person name="Winkler M.E."/>
        </authorList>
    </citation>
    <scope>NUCLEOTIDE SEQUENCE</scope>
</reference>
<dbReference type="Gene3D" id="3.30.830.10">
    <property type="entry name" value="Metalloenzyme, LuxS/M16 peptidase-like"/>
    <property type="match status" value="2"/>
</dbReference>
<feature type="domain" description="Peptidase M16 C-terminal" evidence="1">
    <location>
        <begin position="213"/>
        <end position="391"/>
    </location>
</feature>
<dbReference type="PANTHER" id="PTHR11851">
    <property type="entry name" value="METALLOPROTEASE"/>
    <property type="match status" value="1"/>
</dbReference>
<accession>A0A381Y075</accession>
<proteinExistence type="predicted"/>
<dbReference type="GO" id="GO:0046872">
    <property type="term" value="F:metal ion binding"/>
    <property type="evidence" value="ECO:0007669"/>
    <property type="project" value="InterPro"/>
</dbReference>
<dbReference type="SUPFAM" id="SSF63411">
    <property type="entry name" value="LuxS/MPP-like metallohydrolase"/>
    <property type="match status" value="2"/>
</dbReference>
<evidence type="ECO:0000313" key="2">
    <source>
        <dbReference type="EMBL" id="SVA70102.1"/>
    </source>
</evidence>
<name>A0A381Y075_9ZZZZ</name>
<dbReference type="Pfam" id="PF05193">
    <property type="entry name" value="Peptidase_M16_C"/>
    <property type="match status" value="1"/>
</dbReference>
<dbReference type="InterPro" id="IPR011249">
    <property type="entry name" value="Metalloenz_LuxS/M16"/>
</dbReference>
<gene>
    <name evidence="2" type="ORF">METZ01_LOCUS122956</name>
</gene>
<dbReference type="InterPro" id="IPR007863">
    <property type="entry name" value="Peptidase_M16_C"/>
</dbReference>
<evidence type="ECO:0000259" key="1">
    <source>
        <dbReference type="Pfam" id="PF05193"/>
    </source>
</evidence>
<sequence>MRNYQGQIWTTALYLFIVSPCNLEGQSQNGLRYEDLEFDPLTFDQPSSTVHRILGEVDVLFLEDNSLPLVSLFARFRGGTSYFAREERGAVTAVPMLLRSGGTVELTPDSIDSLLEHYAINLSFGRDGRTSFSSLNTLTDYLEESLQLWEDLLTRPRFSSEMVQVWRNQELDYLRRSENDPNTIAVRTFNRLMYGEHPTGWSLLPEDLEIEDLELEKLRRIHKKIFCRENLTLGVTGNIKWSFIFPQIRKLVESVPSCEDDFENVSRAPVSADPGIYIVPNDLPQATIIIGKHSEIRLDNTPEYFASQIGNLILGGSGLNSRLSKRIRTEQGLSYSTSSIWTTPTKPPGVLAVITQTKAENTATVINMISDVLQEMSDQQPNSKEVQNAIDEISNGFVFNFQNPEQIVSRQMFYLAQNLPLNWLSTYLEGIQQVSAENIRTTLNKTVDQEGFEGMVTVIVGDSTKFKSELEHLGITSTIQPR</sequence>
<dbReference type="InterPro" id="IPR050361">
    <property type="entry name" value="MPP/UQCRC_Complex"/>
</dbReference>
<dbReference type="AlphaFoldDB" id="A0A381Y075"/>
<protein>
    <recommendedName>
        <fullName evidence="1">Peptidase M16 C-terminal domain-containing protein</fullName>
    </recommendedName>
</protein>
<organism evidence="2">
    <name type="scientific">marine metagenome</name>
    <dbReference type="NCBI Taxonomy" id="408172"/>
    <lineage>
        <taxon>unclassified sequences</taxon>
        <taxon>metagenomes</taxon>
        <taxon>ecological metagenomes</taxon>
    </lineage>
</organism>